<dbReference type="STRING" id="390807.SAMN04488095_1130"/>
<reference evidence="3 4" key="1">
    <citation type="submission" date="2016-10" db="EMBL/GenBank/DDBJ databases">
        <authorList>
            <person name="de Groot N.N."/>
        </authorList>
    </citation>
    <scope>NUCLEOTIDE SEQUENCE [LARGE SCALE GENOMIC DNA]</scope>
    <source>
        <strain evidence="3 4">DSM 19073</strain>
    </source>
</reference>
<dbReference type="Pfam" id="PF00857">
    <property type="entry name" value="Isochorismatase"/>
    <property type="match status" value="1"/>
</dbReference>
<dbReference type="RefSeq" id="WP_092777893.1">
    <property type="nucleotide sequence ID" value="NZ_FORA01000001.1"/>
</dbReference>
<dbReference type="Proteomes" id="UP000199110">
    <property type="component" value="Unassembled WGS sequence"/>
</dbReference>
<name>A0A1I3IX69_9RHOB</name>
<evidence type="ECO:0000259" key="2">
    <source>
        <dbReference type="Pfam" id="PF00857"/>
    </source>
</evidence>
<dbReference type="OrthoDB" id="9794942at2"/>
<keyword evidence="4" id="KW-1185">Reference proteome</keyword>
<dbReference type="InterPro" id="IPR050272">
    <property type="entry name" value="Isochorismatase-like_hydrls"/>
</dbReference>
<evidence type="ECO:0000313" key="3">
    <source>
        <dbReference type="EMBL" id="SFI52458.1"/>
    </source>
</evidence>
<dbReference type="EMBL" id="FORA01000001">
    <property type="protein sequence ID" value="SFI52458.1"/>
    <property type="molecule type" value="Genomic_DNA"/>
</dbReference>
<evidence type="ECO:0000313" key="4">
    <source>
        <dbReference type="Proteomes" id="UP000199110"/>
    </source>
</evidence>
<accession>A0A1I3IX69</accession>
<feature type="domain" description="Isochorismatase-like" evidence="2">
    <location>
        <begin position="4"/>
        <end position="148"/>
    </location>
</feature>
<dbReference type="GO" id="GO:0016787">
    <property type="term" value="F:hydrolase activity"/>
    <property type="evidence" value="ECO:0007669"/>
    <property type="project" value="UniProtKB-KW"/>
</dbReference>
<proteinExistence type="predicted"/>
<dbReference type="InterPro" id="IPR036380">
    <property type="entry name" value="Isochorismatase-like_sf"/>
</dbReference>
<dbReference type="CDD" id="cd01014">
    <property type="entry name" value="nicotinamidase_related"/>
    <property type="match status" value="1"/>
</dbReference>
<evidence type="ECO:0000256" key="1">
    <source>
        <dbReference type="ARBA" id="ARBA00022801"/>
    </source>
</evidence>
<protein>
    <submittedName>
        <fullName evidence="3">Nicotinamidase-related amidase</fullName>
    </submittedName>
</protein>
<dbReference type="AlphaFoldDB" id="A0A1I3IX69"/>
<keyword evidence="1" id="KW-0378">Hydrolase</keyword>
<organism evidence="3 4">
    <name type="scientific">Jannaschia pohangensis</name>
    <dbReference type="NCBI Taxonomy" id="390807"/>
    <lineage>
        <taxon>Bacteria</taxon>
        <taxon>Pseudomonadati</taxon>
        <taxon>Pseudomonadota</taxon>
        <taxon>Alphaproteobacteria</taxon>
        <taxon>Rhodobacterales</taxon>
        <taxon>Roseobacteraceae</taxon>
        <taxon>Jannaschia</taxon>
    </lineage>
</organism>
<sequence>MTQTALILIDIQNDYFEGGLWPVAGMAGATRIAASLLHRARATGQAILHVRHEILAPDAPFFRPGSTGADIHAEVAPITGEAVILKHRPNSFLGTDLGARLEAAGITDVTLAGAMSQMCIDATARAASDRGLTVTVVQDACAARAATFRGRDVSAADVHATIMAALSGSYARVVDFADLDGDTARG</sequence>
<dbReference type="InterPro" id="IPR000868">
    <property type="entry name" value="Isochorismatase-like_dom"/>
</dbReference>
<dbReference type="SUPFAM" id="SSF52499">
    <property type="entry name" value="Isochorismatase-like hydrolases"/>
    <property type="match status" value="1"/>
</dbReference>
<dbReference type="PANTHER" id="PTHR43540">
    <property type="entry name" value="PEROXYUREIDOACRYLATE/UREIDOACRYLATE AMIDOHYDROLASE-RELATED"/>
    <property type="match status" value="1"/>
</dbReference>
<gene>
    <name evidence="3" type="ORF">SAMN04488095_1130</name>
</gene>
<dbReference type="Gene3D" id="3.40.50.850">
    <property type="entry name" value="Isochorismatase-like"/>
    <property type="match status" value="1"/>
</dbReference>